<evidence type="ECO:0000259" key="7">
    <source>
        <dbReference type="PROSITE" id="PS51158"/>
    </source>
</evidence>
<evidence type="ECO:0000256" key="2">
    <source>
        <dbReference type="ARBA" id="ARBA00022679"/>
    </source>
</evidence>
<protein>
    <recommendedName>
        <fullName evidence="7">Alpha-type protein kinase domain-containing protein</fullName>
    </recommendedName>
</protein>
<dbReference type="Pfam" id="PF02816">
    <property type="entry name" value="Alpha_kinase"/>
    <property type="match status" value="1"/>
</dbReference>
<keyword evidence="1" id="KW-0723">Serine/threonine-protein kinase</keyword>
<dbReference type="Proteomes" id="UP000054166">
    <property type="component" value="Unassembled WGS sequence"/>
</dbReference>
<name>A0A0C3G151_PILCF</name>
<keyword evidence="3" id="KW-0547">Nucleotide-binding</keyword>
<evidence type="ECO:0000256" key="4">
    <source>
        <dbReference type="ARBA" id="ARBA00022777"/>
    </source>
</evidence>
<reference evidence="8 9" key="1">
    <citation type="submission" date="2014-04" db="EMBL/GenBank/DDBJ databases">
        <authorList>
            <consortium name="DOE Joint Genome Institute"/>
            <person name="Kuo A."/>
            <person name="Tarkka M."/>
            <person name="Buscot F."/>
            <person name="Kohler A."/>
            <person name="Nagy L.G."/>
            <person name="Floudas D."/>
            <person name="Copeland A."/>
            <person name="Barry K.W."/>
            <person name="Cichocki N."/>
            <person name="Veneault-Fourrey C."/>
            <person name="LaButti K."/>
            <person name="Lindquist E.A."/>
            <person name="Lipzen A."/>
            <person name="Lundell T."/>
            <person name="Morin E."/>
            <person name="Murat C."/>
            <person name="Sun H."/>
            <person name="Tunlid A."/>
            <person name="Henrissat B."/>
            <person name="Grigoriev I.V."/>
            <person name="Hibbett D.S."/>
            <person name="Martin F."/>
            <person name="Nordberg H.P."/>
            <person name="Cantor M.N."/>
            <person name="Hua S.X."/>
        </authorList>
    </citation>
    <scope>NUCLEOTIDE SEQUENCE [LARGE SCALE GENOMIC DNA]</scope>
    <source>
        <strain evidence="8 9">F 1598</strain>
    </source>
</reference>
<evidence type="ECO:0000256" key="6">
    <source>
        <dbReference type="SAM" id="MobiDB-lite"/>
    </source>
</evidence>
<dbReference type="GO" id="GO:0004674">
    <property type="term" value="F:protein serine/threonine kinase activity"/>
    <property type="evidence" value="ECO:0007669"/>
    <property type="project" value="UniProtKB-KW"/>
</dbReference>
<keyword evidence="5" id="KW-0067">ATP-binding</keyword>
<keyword evidence="9" id="KW-1185">Reference proteome</keyword>
<dbReference type="Gene3D" id="3.20.200.10">
    <property type="entry name" value="MHCK/EF2 kinase"/>
    <property type="match status" value="1"/>
</dbReference>
<feature type="compositionally biased region" description="Polar residues" evidence="6">
    <location>
        <begin position="322"/>
        <end position="333"/>
    </location>
</feature>
<dbReference type="PANTHER" id="PTHR45992">
    <property type="entry name" value="EUKARYOTIC ELONGATION FACTOR 2 KINASE-RELATED"/>
    <property type="match status" value="1"/>
</dbReference>
<dbReference type="OrthoDB" id="301415at2759"/>
<evidence type="ECO:0000313" key="8">
    <source>
        <dbReference type="EMBL" id="KIM89975.1"/>
    </source>
</evidence>
<keyword evidence="4" id="KW-0418">Kinase</keyword>
<accession>A0A0C3G151</accession>
<dbReference type="AlphaFoldDB" id="A0A0C3G151"/>
<evidence type="ECO:0000256" key="1">
    <source>
        <dbReference type="ARBA" id="ARBA00022527"/>
    </source>
</evidence>
<dbReference type="PROSITE" id="PS51158">
    <property type="entry name" value="ALPHA_KINASE"/>
    <property type="match status" value="1"/>
</dbReference>
<evidence type="ECO:0000256" key="3">
    <source>
        <dbReference type="ARBA" id="ARBA00022741"/>
    </source>
</evidence>
<reference evidence="9" key="2">
    <citation type="submission" date="2015-01" db="EMBL/GenBank/DDBJ databases">
        <title>Evolutionary Origins and Diversification of the Mycorrhizal Mutualists.</title>
        <authorList>
            <consortium name="DOE Joint Genome Institute"/>
            <consortium name="Mycorrhizal Genomics Consortium"/>
            <person name="Kohler A."/>
            <person name="Kuo A."/>
            <person name="Nagy L.G."/>
            <person name="Floudas D."/>
            <person name="Copeland A."/>
            <person name="Barry K.W."/>
            <person name="Cichocki N."/>
            <person name="Veneault-Fourrey C."/>
            <person name="LaButti K."/>
            <person name="Lindquist E.A."/>
            <person name="Lipzen A."/>
            <person name="Lundell T."/>
            <person name="Morin E."/>
            <person name="Murat C."/>
            <person name="Riley R."/>
            <person name="Ohm R."/>
            <person name="Sun H."/>
            <person name="Tunlid A."/>
            <person name="Henrissat B."/>
            <person name="Grigoriev I.V."/>
            <person name="Hibbett D.S."/>
            <person name="Martin F."/>
        </authorList>
    </citation>
    <scope>NUCLEOTIDE SEQUENCE [LARGE SCALE GENOMIC DNA]</scope>
    <source>
        <strain evidence="9">F 1598</strain>
    </source>
</reference>
<dbReference type="HOGENOM" id="CLU_533306_0_0_1"/>
<keyword evidence="2" id="KW-0808">Transferase</keyword>
<dbReference type="STRING" id="765440.A0A0C3G151"/>
<organism evidence="8 9">
    <name type="scientific">Piloderma croceum (strain F 1598)</name>
    <dbReference type="NCBI Taxonomy" id="765440"/>
    <lineage>
        <taxon>Eukaryota</taxon>
        <taxon>Fungi</taxon>
        <taxon>Dikarya</taxon>
        <taxon>Basidiomycota</taxon>
        <taxon>Agaricomycotina</taxon>
        <taxon>Agaricomycetes</taxon>
        <taxon>Agaricomycetidae</taxon>
        <taxon>Atheliales</taxon>
        <taxon>Atheliaceae</taxon>
        <taxon>Piloderma</taxon>
    </lineage>
</organism>
<dbReference type="InterPro" id="IPR004166">
    <property type="entry name" value="a-kinase_dom"/>
</dbReference>
<dbReference type="SUPFAM" id="SSF56112">
    <property type="entry name" value="Protein kinase-like (PK-like)"/>
    <property type="match status" value="1"/>
</dbReference>
<evidence type="ECO:0000256" key="5">
    <source>
        <dbReference type="ARBA" id="ARBA00022840"/>
    </source>
</evidence>
<sequence>MVCSLCGCDFAFYTANICLKCGKLNAATSDAEKNIIMATPQCEGCSVIFPYLTRTHCNPCVKQLNPRLTDNNLVGQIRESAKQFEGQASQHCLNQNEPKGPQALRALKLKDTETALKQQRKAEIFKMEANLVIYPAGSATCKKVAMMPILKKVPGTDLADSALDGLLDDLKHRYSNLPGPKEIDPPPSFERSKVVFNVAGTGNKVHNFPTDSLNFKTIADLHASLKEDGYLSDKDTKNKTITLRVDLYKEESINSDGFDSPDDYESAPITSRKASKSVNLPRTRPSKAYGASKSLPSSKKRVGPSSRSESERSPPAKRASGTLYTSSFRRPSASSGYALTTGPLTFDLISFKRTYCITNMSGDVTAVQDASVDNILIGNDWQTHRAAGNIKGTYLGSGFSKFAVRGVYKDQHYVILQSRPFGNIWPTAEANGISLMQELKMLHVGQYFMSSFITRAASCNVELPMLRFNAAGAFLGLAINTIPGPPDDGEPDTRTIVYRTFLAAPYIAPADGFVEQKWSGTNQAGDNKDSVGIVIDAFAHHSLIDSNYTAVLVDLQGMHSETADEVVLFDPQMHTVWEGEKMHFDDREKGINEFIRGHQCNKMCRAMGMHKNQRGRPWEM</sequence>
<dbReference type="CDD" id="cd04515">
    <property type="entry name" value="Alpha_kinase"/>
    <property type="match status" value="1"/>
</dbReference>
<dbReference type="InParanoid" id="A0A0C3G151"/>
<feature type="region of interest" description="Disordered" evidence="6">
    <location>
        <begin position="254"/>
        <end position="333"/>
    </location>
</feature>
<dbReference type="EMBL" id="KN832974">
    <property type="protein sequence ID" value="KIM89975.1"/>
    <property type="molecule type" value="Genomic_DNA"/>
</dbReference>
<dbReference type="GO" id="GO:0005524">
    <property type="term" value="F:ATP binding"/>
    <property type="evidence" value="ECO:0007669"/>
    <property type="project" value="UniProtKB-KW"/>
</dbReference>
<evidence type="ECO:0000313" key="9">
    <source>
        <dbReference type="Proteomes" id="UP000054166"/>
    </source>
</evidence>
<gene>
    <name evidence="8" type="ORF">PILCRDRAFT_812767</name>
</gene>
<dbReference type="InterPro" id="IPR051852">
    <property type="entry name" value="Alpha-type_PK"/>
</dbReference>
<proteinExistence type="predicted"/>
<dbReference type="InterPro" id="IPR011009">
    <property type="entry name" value="Kinase-like_dom_sf"/>
</dbReference>
<feature type="domain" description="Alpha-type protein kinase" evidence="7">
    <location>
        <begin position="373"/>
        <end position="612"/>
    </location>
</feature>